<gene>
    <name evidence="1" type="ORF">PSON_ATCC_30995.1.T1300125</name>
</gene>
<dbReference type="EMBL" id="CAJJDN010000130">
    <property type="protein sequence ID" value="CAD8121195.1"/>
    <property type="molecule type" value="Genomic_DNA"/>
</dbReference>
<evidence type="ECO:0000313" key="1">
    <source>
        <dbReference type="EMBL" id="CAD8121195.1"/>
    </source>
</evidence>
<comment type="caution">
    <text evidence="1">The sequence shown here is derived from an EMBL/GenBank/DDBJ whole genome shotgun (WGS) entry which is preliminary data.</text>
</comment>
<dbReference type="AlphaFoldDB" id="A0A8S1R144"/>
<reference evidence="1" key="1">
    <citation type="submission" date="2021-01" db="EMBL/GenBank/DDBJ databases">
        <authorList>
            <consortium name="Genoscope - CEA"/>
            <person name="William W."/>
        </authorList>
    </citation>
    <scope>NUCLEOTIDE SEQUENCE</scope>
</reference>
<sequence length="230" mass="27158">MSNQGFENALFQYNYSIKKNNNQQINSSKRFSSILFKQLLIHNYNHPQYISIILIEVIIISIDQNSSPIPISLIQVNFKIKQINLINYSLILSYLCNNDQNMCFQVWNVQNLPKYNYIKNLYSENIDKKVIIQSDNLFLYVTFSNYTVYVYNPSLPYHLSLYYKLELTSPIQFSVQLSLNNPNSIIFSNNNFYILFESQQFNLIINIQIKTLTIQKVIPYILIIIPQNQH</sequence>
<name>A0A8S1R144_9CILI</name>
<accession>A0A8S1R144</accession>
<dbReference type="Proteomes" id="UP000692954">
    <property type="component" value="Unassembled WGS sequence"/>
</dbReference>
<keyword evidence="2" id="KW-1185">Reference proteome</keyword>
<protein>
    <submittedName>
        <fullName evidence="1">Uncharacterized protein</fullName>
    </submittedName>
</protein>
<organism evidence="1 2">
    <name type="scientific">Paramecium sonneborni</name>
    <dbReference type="NCBI Taxonomy" id="65129"/>
    <lineage>
        <taxon>Eukaryota</taxon>
        <taxon>Sar</taxon>
        <taxon>Alveolata</taxon>
        <taxon>Ciliophora</taxon>
        <taxon>Intramacronucleata</taxon>
        <taxon>Oligohymenophorea</taxon>
        <taxon>Peniculida</taxon>
        <taxon>Parameciidae</taxon>
        <taxon>Paramecium</taxon>
    </lineage>
</organism>
<dbReference type="OrthoDB" id="319771at2759"/>
<evidence type="ECO:0000313" key="2">
    <source>
        <dbReference type="Proteomes" id="UP000692954"/>
    </source>
</evidence>
<proteinExistence type="predicted"/>